<dbReference type="AlphaFoldDB" id="A0AA86NJM4"/>
<dbReference type="EMBL" id="CATOUU010000200">
    <property type="protein sequence ID" value="CAI9920490.1"/>
    <property type="molecule type" value="Genomic_DNA"/>
</dbReference>
<dbReference type="Proteomes" id="UP001642409">
    <property type="component" value="Unassembled WGS sequence"/>
</dbReference>
<evidence type="ECO:0000256" key="1">
    <source>
        <dbReference type="SAM" id="MobiDB-lite"/>
    </source>
</evidence>
<organism evidence="2">
    <name type="scientific">Hexamita inflata</name>
    <dbReference type="NCBI Taxonomy" id="28002"/>
    <lineage>
        <taxon>Eukaryota</taxon>
        <taxon>Metamonada</taxon>
        <taxon>Diplomonadida</taxon>
        <taxon>Hexamitidae</taxon>
        <taxon>Hexamitinae</taxon>
        <taxon>Hexamita</taxon>
    </lineage>
</organism>
<evidence type="ECO:0000313" key="2">
    <source>
        <dbReference type="EMBL" id="CAI9920490.1"/>
    </source>
</evidence>
<evidence type="ECO:0000313" key="4">
    <source>
        <dbReference type="Proteomes" id="UP001642409"/>
    </source>
</evidence>
<reference evidence="3 4" key="2">
    <citation type="submission" date="2024-07" db="EMBL/GenBank/DDBJ databases">
        <authorList>
            <person name="Akdeniz Z."/>
        </authorList>
    </citation>
    <scope>NUCLEOTIDE SEQUENCE [LARGE SCALE GENOMIC DNA]</scope>
</reference>
<gene>
    <name evidence="3" type="ORF">HINF_LOCUS49663</name>
    <name evidence="2" type="ORF">HINF_LOCUS8135</name>
</gene>
<evidence type="ECO:0000313" key="3">
    <source>
        <dbReference type="EMBL" id="CAL6061345.1"/>
    </source>
</evidence>
<feature type="compositionally biased region" description="Polar residues" evidence="1">
    <location>
        <begin position="16"/>
        <end position="33"/>
    </location>
</feature>
<feature type="region of interest" description="Disordered" evidence="1">
    <location>
        <begin position="1"/>
        <end position="33"/>
    </location>
</feature>
<reference evidence="2" key="1">
    <citation type="submission" date="2023-06" db="EMBL/GenBank/DDBJ databases">
        <authorList>
            <person name="Kurt Z."/>
        </authorList>
    </citation>
    <scope>NUCLEOTIDE SEQUENCE</scope>
</reference>
<dbReference type="EMBL" id="CAXDID020000234">
    <property type="protein sequence ID" value="CAL6061345.1"/>
    <property type="molecule type" value="Genomic_DNA"/>
</dbReference>
<comment type="caution">
    <text evidence="2">The sequence shown here is derived from an EMBL/GenBank/DDBJ whole genome shotgun (WGS) entry which is preliminary data.</text>
</comment>
<sequence length="330" mass="38625">MQTAYTTLRDKLGQSPYHTQQQTSLGNIRKQQLQQTDYRKKLQELERKLETESQSTNSIKQASAQLISQRPQTQMSQMSQQIPRVEQLEDTIRSLTSEILILREKIKDQSDYDPICDISTLQTIESESQNLKLQINSLLLKVKSTQDSLDFSELENTRLRKQFDQLNLNFQIGQEKEVQLKDEIYQLQTTLKQYQQNIDLDKLQTEALKTQQQKYMAQIDILNQQAKKLADKIKFQQQDIEDQAIKISKQQHELQTVSELLKQSNIQKEQQREEYNNNVKAINVNLDNNIRELLKLKSVDAQLQATKKELYSGGPSNCFFELGRRLKFII</sequence>
<protein>
    <submittedName>
        <fullName evidence="3">Hypothetical_protein</fullName>
    </submittedName>
</protein>
<keyword evidence="4" id="KW-1185">Reference proteome</keyword>
<proteinExistence type="predicted"/>
<accession>A0AA86NJM4</accession>
<name>A0AA86NJM4_9EUKA</name>